<evidence type="ECO:0000313" key="3">
    <source>
        <dbReference type="EMBL" id="EDO40605.1"/>
    </source>
</evidence>
<dbReference type="HOGENOM" id="CLU_676711_0_0_1"/>
<dbReference type="InParanoid" id="A7S6S4"/>
<sequence>MATSSRLDVNIIAFCLKHREYFNIMLPFQHLFHLQSHCCQRVQVMAVFYKVIAIAQHLHYGQHLCLCIPHLYQPIHQPLAQPTGRPDGQDGDNVTAPVTVAVVAAAVVTTLIVAAVIVCHRRRSKSSAQKPKNKAAFMGGDNPVYKHSRADEMALSGPYQPARGNSHALPSRDETLDYDYDYANVDGLPSKRLSSPVYQELDRPDGTQDYESLEQPKDSTDHSVYNTLEDPDSPPQYCGLKGPIPNNEYKSLQNPANTTTGAINEPVYNTLEEPDNPNQYYAPKGSTENHVYKSLEPKTPHTEMVNEPETPQAKMVNEPVYNTLGESDRDYDNVSDEEDQDPAPGDVYEPVVDAFHSESHPEYARLEGPHTVRDTPKQDQAPDYDVLERPYPIKEHVCQAEKERRGK</sequence>
<organism evidence="3 4">
    <name type="scientific">Nematostella vectensis</name>
    <name type="common">Starlet sea anemone</name>
    <dbReference type="NCBI Taxonomy" id="45351"/>
    <lineage>
        <taxon>Eukaryota</taxon>
        <taxon>Metazoa</taxon>
        <taxon>Cnidaria</taxon>
        <taxon>Anthozoa</taxon>
        <taxon>Hexacorallia</taxon>
        <taxon>Actiniaria</taxon>
        <taxon>Edwardsiidae</taxon>
        <taxon>Nematostella</taxon>
    </lineage>
</organism>
<keyword evidence="2" id="KW-0812">Transmembrane</keyword>
<reference evidence="3 4" key="1">
    <citation type="journal article" date="2007" name="Science">
        <title>Sea anemone genome reveals ancestral eumetazoan gene repertoire and genomic organization.</title>
        <authorList>
            <person name="Putnam N.H."/>
            <person name="Srivastava M."/>
            <person name="Hellsten U."/>
            <person name="Dirks B."/>
            <person name="Chapman J."/>
            <person name="Salamov A."/>
            <person name="Terry A."/>
            <person name="Shapiro H."/>
            <person name="Lindquist E."/>
            <person name="Kapitonov V.V."/>
            <person name="Jurka J."/>
            <person name="Genikhovich G."/>
            <person name="Grigoriev I.V."/>
            <person name="Lucas S.M."/>
            <person name="Steele R.E."/>
            <person name="Finnerty J.R."/>
            <person name="Technau U."/>
            <person name="Martindale M.Q."/>
            <person name="Rokhsar D.S."/>
        </authorList>
    </citation>
    <scope>NUCLEOTIDE SEQUENCE [LARGE SCALE GENOMIC DNA]</scope>
    <source>
        <strain evidence="4">CH2 X CH6</strain>
    </source>
</reference>
<proteinExistence type="predicted"/>
<dbReference type="AlphaFoldDB" id="A7S6S4"/>
<feature type="region of interest" description="Disordered" evidence="1">
    <location>
        <begin position="323"/>
        <end position="407"/>
    </location>
</feature>
<dbReference type="EMBL" id="DS469589">
    <property type="protein sequence ID" value="EDO40605.1"/>
    <property type="molecule type" value="Genomic_DNA"/>
</dbReference>
<keyword evidence="4" id="KW-1185">Reference proteome</keyword>
<evidence type="ECO:0000256" key="2">
    <source>
        <dbReference type="SAM" id="Phobius"/>
    </source>
</evidence>
<accession>A7S6S4</accession>
<name>A7S6S4_NEMVE</name>
<feature type="transmembrane region" description="Helical" evidence="2">
    <location>
        <begin position="94"/>
        <end position="119"/>
    </location>
</feature>
<feature type="region of interest" description="Disordered" evidence="1">
    <location>
        <begin position="187"/>
        <end position="236"/>
    </location>
</feature>
<feature type="region of interest" description="Disordered" evidence="1">
    <location>
        <begin position="268"/>
        <end position="287"/>
    </location>
</feature>
<dbReference type="Proteomes" id="UP000001593">
    <property type="component" value="Unassembled WGS sequence"/>
</dbReference>
<keyword evidence="2" id="KW-1133">Transmembrane helix</keyword>
<feature type="compositionally biased region" description="Basic and acidic residues" evidence="1">
    <location>
        <begin position="386"/>
        <end position="407"/>
    </location>
</feature>
<feature type="compositionally biased region" description="Basic and acidic residues" evidence="1">
    <location>
        <begin position="355"/>
        <end position="377"/>
    </location>
</feature>
<evidence type="ECO:0000313" key="4">
    <source>
        <dbReference type="Proteomes" id="UP000001593"/>
    </source>
</evidence>
<keyword evidence="2" id="KW-0472">Membrane</keyword>
<protein>
    <submittedName>
        <fullName evidence="3">Uncharacterized protein</fullName>
    </submittedName>
</protein>
<evidence type="ECO:0000256" key="1">
    <source>
        <dbReference type="SAM" id="MobiDB-lite"/>
    </source>
</evidence>
<gene>
    <name evidence="3" type="ORF">NEMVEDRAFT_v1g243256</name>
</gene>